<dbReference type="RefSeq" id="XP_013329676.1">
    <property type="nucleotide sequence ID" value="XM_013474222.1"/>
</dbReference>
<feature type="region of interest" description="Disordered" evidence="6">
    <location>
        <begin position="1"/>
        <end position="53"/>
    </location>
</feature>
<protein>
    <recommendedName>
        <fullName evidence="7">HORMA domain-containing protein</fullName>
    </recommendedName>
</protein>
<feature type="region of interest" description="Disordered" evidence="6">
    <location>
        <begin position="413"/>
        <end position="433"/>
    </location>
</feature>
<dbReference type="OrthoDB" id="1928087at2759"/>
<evidence type="ECO:0000256" key="6">
    <source>
        <dbReference type="SAM" id="MobiDB-lite"/>
    </source>
</evidence>
<dbReference type="InterPro" id="IPR051294">
    <property type="entry name" value="HORMA_MeioticProgression"/>
</dbReference>
<sequence length="802" mass="90058">MARIKFTGPSRPKDAASSYGSPSTTPAPAQKTNSEKANGSKKEKMETIQEQHDDEEMQFFKQWQSLDLVMIMVHVAFGAILYLREFLPLYCFSDRDSNAFHPKNKLTYKNFVYGQQNNAAFRKPEKSAKRGQPFKVLARGSHPTADGLANLLETGIFDALKQKFLAGIQLSIFVDRNRPENVLETHTLSFEYSGGLGDCDKTLTGISLDSPGFNVAADMDTIKKARYGIEVMIRRLILLNAFFPELPSKRYLGVHLFYTDDCPEDYEPAGFGAANDEYIYFPIDQEWRRESITFGSADSGYHTIGIRVSNMKWLGSPYDAEDGPMPPIPEDIPYKDRIARASEVGIPEDLEDYERMLRTSQESFVRKDAVEKQRLQEMAHAELSTQDPDGVPTQPLNGGQPPILRYELSESRTREIQEHLSRQDPQPTDGDNHVGSIKCQCGWDVEEAEMHLLCYGFSEPNDPNIPNIHACYRCLLEPEPTEKDVLPELTSIVKMRRALNIIVRDGYPSKNAEFARKLHCTAREVTHVAGLLRTRKYIQATPGSKSKGFTAKGLPPYLIPQTEEMKQRLKTEVWDPFAKIAHYYTFPVKSYYTKDPNEPESPDRFLQDIIVAPSHNHVEPAPKATPAHTVQGICKETPNESGNPWYVHNPYADPEPPKEQPKQKLRLKMPRALNGSNNNNNNNNTTTTTTTTTTTNGTTNNNNDEMDWESTASSDGELTNDKVLKGLQRARKRGFSSVDDSNPSQPSQISQISQASIATNQIIADKPIKRMRMSKLKSPIDIGRASTTDEDSSDGSDGSDSL</sequence>
<name>A0A0F4YXT8_RASE3</name>
<gene>
    <name evidence="8" type="ORF">T310_2943</name>
</gene>
<evidence type="ECO:0000256" key="4">
    <source>
        <dbReference type="ARBA" id="ARBA00023242"/>
    </source>
</evidence>
<dbReference type="SUPFAM" id="SSF56019">
    <property type="entry name" value="The spindle assembly checkpoint protein mad2"/>
    <property type="match status" value="1"/>
</dbReference>
<evidence type="ECO:0000256" key="2">
    <source>
        <dbReference type="ARBA" id="ARBA00004286"/>
    </source>
</evidence>
<dbReference type="InterPro" id="IPR036570">
    <property type="entry name" value="HORMA_dom_sf"/>
</dbReference>
<dbReference type="GO" id="GO:0005634">
    <property type="term" value="C:nucleus"/>
    <property type="evidence" value="ECO:0007669"/>
    <property type="project" value="UniProtKB-SubCell"/>
</dbReference>
<dbReference type="GO" id="GO:0007130">
    <property type="term" value="P:synaptonemal complex assembly"/>
    <property type="evidence" value="ECO:0007669"/>
    <property type="project" value="TreeGrafter"/>
</dbReference>
<dbReference type="InterPro" id="IPR003511">
    <property type="entry name" value="HORMA_dom"/>
</dbReference>
<feature type="compositionally biased region" description="Basic and acidic residues" evidence="6">
    <location>
        <begin position="38"/>
        <end position="51"/>
    </location>
</feature>
<feature type="domain" description="HORMA" evidence="7">
    <location>
        <begin position="63"/>
        <end position="308"/>
    </location>
</feature>
<dbReference type="Gene3D" id="3.30.900.10">
    <property type="entry name" value="HORMA domain"/>
    <property type="match status" value="1"/>
</dbReference>
<evidence type="ECO:0000313" key="8">
    <source>
        <dbReference type="EMBL" id="KKA23064.1"/>
    </source>
</evidence>
<evidence type="ECO:0000313" key="9">
    <source>
        <dbReference type="Proteomes" id="UP000053958"/>
    </source>
</evidence>
<dbReference type="STRING" id="1408163.A0A0F4YXT8"/>
<keyword evidence="4" id="KW-0539">Nucleus</keyword>
<feature type="compositionally biased region" description="Low complexity" evidence="6">
    <location>
        <begin position="677"/>
        <end position="703"/>
    </location>
</feature>
<dbReference type="Pfam" id="PF02301">
    <property type="entry name" value="HORMA"/>
    <property type="match status" value="1"/>
</dbReference>
<evidence type="ECO:0000256" key="1">
    <source>
        <dbReference type="ARBA" id="ARBA00004123"/>
    </source>
</evidence>
<evidence type="ECO:0000259" key="7">
    <source>
        <dbReference type="PROSITE" id="PS50815"/>
    </source>
</evidence>
<accession>A0A0F4YXT8</accession>
<feature type="compositionally biased region" description="Basic and acidic residues" evidence="6">
    <location>
        <begin position="413"/>
        <end position="422"/>
    </location>
</feature>
<evidence type="ECO:0000256" key="5">
    <source>
        <dbReference type="ARBA" id="ARBA00023254"/>
    </source>
</evidence>
<dbReference type="GO" id="GO:0005694">
    <property type="term" value="C:chromosome"/>
    <property type="evidence" value="ECO:0007669"/>
    <property type="project" value="UniProtKB-SubCell"/>
</dbReference>
<feature type="compositionally biased region" description="Polar residues" evidence="6">
    <location>
        <begin position="18"/>
        <end position="37"/>
    </location>
</feature>
<dbReference type="EMBL" id="LASV01000112">
    <property type="protein sequence ID" value="KKA23064.1"/>
    <property type="molecule type" value="Genomic_DNA"/>
</dbReference>
<dbReference type="Proteomes" id="UP000053958">
    <property type="component" value="Unassembled WGS sequence"/>
</dbReference>
<dbReference type="PANTHER" id="PTHR48225">
    <property type="entry name" value="HORMA DOMAIN-CONTAINING PROTEIN 1"/>
    <property type="match status" value="1"/>
</dbReference>
<dbReference type="GeneID" id="25315294"/>
<proteinExistence type="predicted"/>
<dbReference type="AlphaFoldDB" id="A0A0F4YXT8"/>
<dbReference type="PANTHER" id="PTHR48225:SF7">
    <property type="entry name" value="MEIOSIS-SPECIFIC PROTEIN HOP1"/>
    <property type="match status" value="1"/>
</dbReference>
<feature type="region of interest" description="Disordered" evidence="6">
    <location>
        <begin position="382"/>
        <end position="401"/>
    </location>
</feature>
<dbReference type="GO" id="GO:0051598">
    <property type="term" value="P:meiotic recombination checkpoint signaling"/>
    <property type="evidence" value="ECO:0007669"/>
    <property type="project" value="TreeGrafter"/>
</dbReference>
<feature type="compositionally biased region" description="Low complexity" evidence="6">
    <location>
        <begin position="741"/>
        <end position="752"/>
    </location>
</feature>
<reference evidence="8 9" key="1">
    <citation type="submission" date="2015-04" db="EMBL/GenBank/DDBJ databases">
        <authorList>
            <person name="Heijne W.H."/>
            <person name="Fedorova N.D."/>
            <person name="Nierman W.C."/>
            <person name="Vollebregt A.W."/>
            <person name="Zhao Z."/>
            <person name="Wu L."/>
            <person name="Kumar M."/>
            <person name="Stam H."/>
            <person name="van den Berg M.A."/>
            <person name="Pel H.J."/>
        </authorList>
    </citation>
    <scope>NUCLEOTIDE SEQUENCE [LARGE SCALE GENOMIC DNA]</scope>
    <source>
        <strain evidence="8 9">CBS 393.64</strain>
    </source>
</reference>
<feature type="region of interest" description="Disordered" evidence="6">
    <location>
        <begin position="620"/>
        <end position="752"/>
    </location>
</feature>
<comment type="caution">
    <text evidence="8">The sequence shown here is derived from an EMBL/GenBank/DDBJ whole genome shotgun (WGS) entry which is preliminary data.</text>
</comment>
<organism evidence="8 9">
    <name type="scientific">Rasamsonia emersonii (strain ATCC 16479 / CBS 393.64 / IMI 116815)</name>
    <dbReference type="NCBI Taxonomy" id="1408163"/>
    <lineage>
        <taxon>Eukaryota</taxon>
        <taxon>Fungi</taxon>
        <taxon>Dikarya</taxon>
        <taxon>Ascomycota</taxon>
        <taxon>Pezizomycotina</taxon>
        <taxon>Eurotiomycetes</taxon>
        <taxon>Eurotiomycetidae</taxon>
        <taxon>Eurotiales</taxon>
        <taxon>Trichocomaceae</taxon>
        <taxon>Rasamsonia</taxon>
    </lineage>
</organism>
<comment type="subcellular location">
    <subcellularLocation>
        <location evidence="2">Chromosome</location>
    </subcellularLocation>
    <subcellularLocation>
        <location evidence="1">Nucleus</location>
    </subcellularLocation>
</comment>
<keyword evidence="5" id="KW-0469">Meiosis</keyword>
<keyword evidence="3" id="KW-0158">Chromosome</keyword>
<feature type="region of interest" description="Disordered" evidence="6">
    <location>
        <begin position="770"/>
        <end position="802"/>
    </location>
</feature>
<dbReference type="PROSITE" id="PS50815">
    <property type="entry name" value="HORMA"/>
    <property type="match status" value="1"/>
</dbReference>
<keyword evidence="9" id="KW-1185">Reference proteome</keyword>
<evidence type="ECO:0000256" key="3">
    <source>
        <dbReference type="ARBA" id="ARBA00022454"/>
    </source>
</evidence>